<organism evidence="2 3">
    <name type="scientific">Suilimivivens aceti</name>
    <dbReference type="NCBI Taxonomy" id="2981774"/>
    <lineage>
        <taxon>Bacteria</taxon>
        <taxon>Bacillati</taxon>
        <taxon>Bacillota</taxon>
        <taxon>Clostridia</taxon>
        <taxon>Lachnospirales</taxon>
        <taxon>Lachnospiraceae</taxon>
        <taxon>Suilimivivens</taxon>
    </lineage>
</organism>
<dbReference type="EMBL" id="JAOQKJ010000007">
    <property type="protein sequence ID" value="MCU6744793.1"/>
    <property type="molecule type" value="Genomic_DNA"/>
</dbReference>
<dbReference type="PROSITE" id="PS50042">
    <property type="entry name" value="CNMP_BINDING_3"/>
    <property type="match status" value="1"/>
</dbReference>
<evidence type="ECO:0000313" key="3">
    <source>
        <dbReference type="Proteomes" id="UP001652432"/>
    </source>
</evidence>
<sequence>MTPFFSILVVCLNAGSKLEQTITSIQAQDFTDYEIIVKDGGSTDGSLDFLKGQLRILQQKDSGIYDAMNQAAEAARGRYVYFLNCGDFFAERDVLSKIHSLILEKPAKHGIYYGNIFERLTGQCVPSNPSMDAFGCYRNVPCHQACFYQRELLLEHPFDSGLTVRADYEQFLACFFAGYRGEKVTFTYGEILVCNYEGGGFSETRENRKRSEREHRIAAERYMSKGQIRKYRFLLAVTLAPLRTWISHNEKTAGIYNAIKKRIYR</sequence>
<comment type="caution">
    <text evidence="2">The sequence shown here is derived from an EMBL/GenBank/DDBJ whole genome shotgun (WGS) entry which is preliminary data.</text>
</comment>
<evidence type="ECO:0000313" key="2">
    <source>
        <dbReference type="EMBL" id="MCU6744793.1"/>
    </source>
</evidence>
<dbReference type="EC" id="2.4.-.-" evidence="2"/>
<proteinExistence type="predicted"/>
<dbReference type="InterPro" id="IPR000595">
    <property type="entry name" value="cNMP-bd_dom"/>
</dbReference>
<dbReference type="InterPro" id="IPR001173">
    <property type="entry name" value="Glyco_trans_2-like"/>
</dbReference>
<dbReference type="SUPFAM" id="SSF53448">
    <property type="entry name" value="Nucleotide-diphospho-sugar transferases"/>
    <property type="match status" value="1"/>
</dbReference>
<accession>A0ABT2T3H7</accession>
<reference evidence="2 3" key="1">
    <citation type="journal article" date="2021" name="ISME Commun">
        <title>Automated analysis of genomic sequences facilitates high-throughput and comprehensive description of bacteria.</title>
        <authorList>
            <person name="Hitch T.C.A."/>
        </authorList>
    </citation>
    <scope>NUCLEOTIDE SEQUENCE [LARGE SCALE GENOMIC DNA]</scope>
    <source>
        <strain evidence="2 3">Sanger_18</strain>
    </source>
</reference>
<keyword evidence="3" id="KW-1185">Reference proteome</keyword>
<dbReference type="RefSeq" id="WP_262574907.1">
    <property type="nucleotide sequence ID" value="NZ_JAOQKJ010000007.1"/>
</dbReference>
<evidence type="ECO:0000259" key="1">
    <source>
        <dbReference type="PROSITE" id="PS50042"/>
    </source>
</evidence>
<dbReference type="Gene3D" id="3.90.550.10">
    <property type="entry name" value="Spore Coat Polysaccharide Biosynthesis Protein SpsA, Chain A"/>
    <property type="match status" value="1"/>
</dbReference>
<dbReference type="PANTHER" id="PTHR22916:SF3">
    <property type="entry name" value="UDP-GLCNAC:BETAGAL BETA-1,3-N-ACETYLGLUCOSAMINYLTRANSFERASE-LIKE PROTEIN 1"/>
    <property type="match status" value="1"/>
</dbReference>
<dbReference type="GO" id="GO:0016757">
    <property type="term" value="F:glycosyltransferase activity"/>
    <property type="evidence" value="ECO:0007669"/>
    <property type="project" value="UniProtKB-KW"/>
</dbReference>
<keyword evidence="2" id="KW-0328">Glycosyltransferase</keyword>
<gene>
    <name evidence="2" type="ORF">OCV77_09820</name>
</gene>
<dbReference type="Proteomes" id="UP001652432">
    <property type="component" value="Unassembled WGS sequence"/>
</dbReference>
<dbReference type="PANTHER" id="PTHR22916">
    <property type="entry name" value="GLYCOSYLTRANSFERASE"/>
    <property type="match status" value="1"/>
</dbReference>
<protein>
    <submittedName>
        <fullName evidence="2">Glycosyltransferase</fullName>
        <ecNumber evidence="2">2.4.-.-</ecNumber>
    </submittedName>
</protein>
<feature type="domain" description="Cyclic nucleotide-binding" evidence="1">
    <location>
        <begin position="16"/>
        <end position="95"/>
    </location>
</feature>
<dbReference type="InterPro" id="IPR029044">
    <property type="entry name" value="Nucleotide-diphossugar_trans"/>
</dbReference>
<dbReference type="Pfam" id="PF00535">
    <property type="entry name" value="Glycos_transf_2"/>
    <property type="match status" value="1"/>
</dbReference>
<name>A0ABT2T3H7_9FIRM</name>
<keyword evidence="2" id="KW-0808">Transferase</keyword>